<proteinExistence type="predicted"/>
<evidence type="ECO:0000256" key="5">
    <source>
        <dbReference type="SAM" id="Coils"/>
    </source>
</evidence>
<evidence type="ECO:0000256" key="2">
    <source>
        <dbReference type="ARBA" id="ARBA00012438"/>
    </source>
</evidence>
<dbReference type="Proteomes" id="UP001595722">
    <property type="component" value="Unassembled WGS sequence"/>
</dbReference>
<keyword evidence="4" id="KW-0902">Two-component regulatory system</keyword>
<evidence type="ECO:0000256" key="3">
    <source>
        <dbReference type="ARBA" id="ARBA00022553"/>
    </source>
</evidence>
<dbReference type="InterPro" id="IPR036890">
    <property type="entry name" value="HATPase_C_sf"/>
</dbReference>
<dbReference type="Pfam" id="PF02518">
    <property type="entry name" value="HATPase_c"/>
    <property type="match status" value="1"/>
</dbReference>
<evidence type="ECO:0000256" key="6">
    <source>
        <dbReference type="SAM" id="Phobius"/>
    </source>
</evidence>
<dbReference type="SMART" id="SM00388">
    <property type="entry name" value="HisKA"/>
    <property type="match status" value="1"/>
</dbReference>
<dbReference type="SUPFAM" id="SSF55874">
    <property type="entry name" value="ATPase domain of HSP90 chaperone/DNA topoisomerase II/histidine kinase"/>
    <property type="match status" value="1"/>
</dbReference>
<keyword evidence="6" id="KW-0472">Membrane</keyword>
<dbReference type="Gene3D" id="1.10.287.130">
    <property type="match status" value="1"/>
</dbReference>
<comment type="catalytic activity">
    <reaction evidence="1">
        <text>ATP + protein L-histidine = ADP + protein N-phospho-L-histidine.</text>
        <dbReference type="EC" id="2.7.13.3"/>
    </reaction>
</comment>
<dbReference type="GO" id="GO:0016301">
    <property type="term" value="F:kinase activity"/>
    <property type="evidence" value="ECO:0007669"/>
    <property type="project" value="UniProtKB-KW"/>
</dbReference>
<evidence type="ECO:0000313" key="8">
    <source>
        <dbReference type="EMBL" id="MFC3678858.1"/>
    </source>
</evidence>
<dbReference type="PANTHER" id="PTHR45339">
    <property type="entry name" value="HYBRID SIGNAL TRANSDUCTION HISTIDINE KINASE J"/>
    <property type="match status" value="1"/>
</dbReference>
<dbReference type="CDD" id="cd00082">
    <property type="entry name" value="HisKA"/>
    <property type="match status" value="1"/>
</dbReference>
<evidence type="ECO:0000256" key="1">
    <source>
        <dbReference type="ARBA" id="ARBA00000085"/>
    </source>
</evidence>
<gene>
    <name evidence="8" type="ORF">ACFOMG_01870</name>
</gene>
<evidence type="ECO:0000259" key="7">
    <source>
        <dbReference type="PROSITE" id="PS50109"/>
    </source>
</evidence>
<dbReference type="InterPro" id="IPR004358">
    <property type="entry name" value="Sig_transdc_His_kin-like_C"/>
</dbReference>
<keyword evidence="3" id="KW-0597">Phosphoprotein</keyword>
<feature type="transmembrane region" description="Helical" evidence="6">
    <location>
        <begin position="6"/>
        <end position="28"/>
    </location>
</feature>
<dbReference type="RefSeq" id="WP_376864404.1">
    <property type="nucleotide sequence ID" value="NZ_JBHRYB010000001.1"/>
</dbReference>
<keyword evidence="8" id="KW-0418">Kinase</keyword>
<accession>A0ABV7VMX9</accession>
<evidence type="ECO:0000313" key="9">
    <source>
        <dbReference type="Proteomes" id="UP001595722"/>
    </source>
</evidence>
<keyword evidence="6" id="KW-1133">Transmembrane helix</keyword>
<dbReference type="Pfam" id="PF00512">
    <property type="entry name" value="HisKA"/>
    <property type="match status" value="1"/>
</dbReference>
<dbReference type="EMBL" id="JBHRYB010000001">
    <property type="protein sequence ID" value="MFC3678858.1"/>
    <property type="molecule type" value="Genomic_DNA"/>
</dbReference>
<dbReference type="InterPro" id="IPR036097">
    <property type="entry name" value="HisK_dim/P_sf"/>
</dbReference>
<keyword evidence="6" id="KW-0812">Transmembrane</keyword>
<evidence type="ECO:0000256" key="4">
    <source>
        <dbReference type="ARBA" id="ARBA00023012"/>
    </source>
</evidence>
<feature type="coiled-coil region" evidence="5">
    <location>
        <begin position="211"/>
        <end position="252"/>
    </location>
</feature>
<dbReference type="InterPro" id="IPR005467">
    <property type="entry name" value="His_kinase_dom"/>
</dbReference>
<comment type="caution">
    <text evidence="8">The sequence shown here is derived from an EMBL/GenBank/DDBJ whole genome shotgun (WGS) entry which is preliminary data.</text>
</comment>
<feature type="domain" description="Histidine kinase" evidence="7">
    <location>
        <begin position="259"/>
        <end position="475"/>
    </location>
</feature>
<reference evidence="9" key="1">
    <citation type="journal article" date="2019" name="Int. J. Syst. Evol. Microbiol.">
        <title>The Global Catalogue of Microorganisms (GCM) 10K type strain sequencing project: providing services to taxonomists for standard genome sequencing and annotation.</title>
        <authorList>
            <consortium name="The Broad Institute Genomics Platform"/>
            <consortium name="The Broad Institute Genome Sequencing Center for Infectious Disease"/>
            <person name="Wu L."/>
            <person name="Ma J."/>
        </authorList>
    </citation>
    <scope>NUCLEOTIDE SEQUENCE [LARGE SCALE GENOMIC DNA]</scope>
    <source>
        <strain evidence="9">KCTC 42424</strain>
    </source>
</reference>
<dbReference type="Gene3D" id="3.30.565.10">
    <property type="entry name" value="Histidine kinase-like ATPase, C-terminal domain"/>
    <property type="match status" value="1"/>
</dbReference>
<organism evidence="8 9">
    <name type="scientific">Bacterioplanoides pacificum</name>
    <dbReference type="NCBI Taxonomy" id="1171596"/>
    <lineage>
        <taxon>Bacteria</taxon>
        <taxon>Pseudomonadati</taxon>
        <taxon>Pseudomonadota</taxon>
        <taxon>Gammaproteobacteria</taxon>
        <taxon>Oceanospirillales</taxon>
        <taxon>Oceanospirillaceae</taxon>
        <taxon>Bacterioplanoides</taxon>
    </lineage>
</organism>
<dbReference type="SUPFAM" id="SSF47384">
    <property type="entry name" value="Homodimeric domain of signal transducing histidine kinase"/>
    <property type="match status" value="1"/>
</dbReference>
<protein>
    <recommendedName>
        <fullName evidence="2">histidine kinase</fullName>
        <ecNumber evidence="2">2.7.13.3</ecNumber>
    </recommendedName>
</protein>
<keyword evidence="8" id="KW-0808">Transferase</keyword>
<keyword evidence="9" id="KW-1185">Reference proteome</keyword>
<dbReference type="PANTHER" id="PTHR45339:SF1">
    <property type="entry name" value="HYBRID SIGNAL TRANSDUCTION HISTIDINE KINASE J"/>
    <property type="match status" value="1"/>
</dbReference>
<dbReference type="PROSITE" id="PS50109">
    <property type="entry name" value="HIS_KIN"/>
    <property type="match status" value="1"/>
</dbReference>
<dbReference type="InterPro" id="IPR003594">
    <property type="entry name" value="HATPase_dom"/>
</dbReference>
<dbReference type="InterPro" id="IPR003661">
    <property type="entry name" value="HisK_dim/P_dom"/>
</dbReference>
<keyword evidence="5" id="KW-0175">Coiled coil</keyword>
<feature type="transmembrane region" description="Helical" evidence="6">
    <location>
        <begin position="187"/>
        <end position="207"/>
    </location>
</feature>
<dbReference type="PRINTS" id="PR00344">
    <property type="entry name" value="BCTRLSENSOR"/>
</dbReference>
<dbReference type="EC" id="2.7.13.3" evidence="2"/>
<name>A0ABV7VMX9_9GAMM</name>
<dbReference type="SMART" id="SM00387">
    <property type="entry name" value="HATPase_c"/>
    <property type="match status" value="1"/>
</dbReference>
<dbReference type="CDD" id="cd16922">
    <property type="entry name" value="HATPase_EvgS-ArcB-TorS-like"/>
    <property type="match status" value="1"/>
</dbReference>
<sequence>MNPARRLTAAVCIYLVGIVVVSAISYLLERQRYLEDIDARLYAAASNLPSLLAPDFHDVARTSEAISPAQDRLNQELLNSHARSADMTYIYSYVMVGDMIYFTSCNYTEEDVANDQIVTYWTSYPEGAQKYFDAMDADEPVYVTAGDRWGLFRTILLPLKSPSGLPYVAAADMDITVIEQALIDDMLYVLGLSLLLAFIVAPLVWAYHKTYSEMNAELHSLNDQLKQDIEQARVLENELKLANHQAQEASQVKSQFLSNMSHELRTPINGILGTNELLLETRLDDEQYEFVQLSHQSAHLLLDTVNQILDTAAIEANGMVLHSQVVDTEQFFDELVKMFSAQVASQQLDLTLHLQPGFPARLEFDPVRLRQVFINLIANALKFTRDGGVAVNVGWHHGVLTATVSDTGIGIPADAQRDIFTIFHQADNSSTRQHDGNGLGLSIALKICELMDGELRLERSDSSGSVFRFQVHSQAADPALLAELTAASPATVAYISSSALLQQWLAEESGGRYQLLPASAGQLPESARYLLVDGADTAIDWPALVAQCQQQNCVLVALLYAGQHLPADIEAALRVIRKPLTRVQLREVLV</sequence>